<keyword evidence="1" id="KW-0614">Plasmid</keyword>
<reference evidence="1 2" key="1">
    <citation type="journal article" date="2012" name="J. Bacteriol.">
        <title>Genome sequence of cold-adapted Pseudomonas mandelii strain JR-1.</title>
        <authorList>
            <person name="Jang S.H."/>
            <person name="Kim J."/>
            <person name="Kim J."/>
            <person name="Hong S."/>
            <person name="Lee C."/>
        </authorList>
    </citation>
    <scope>NUCLEOTIDE SEQUENCE [LARGE SCALE GENOMIC DNA]</scope>
    <source>
        <strain evidence="1 2">JR-1</strain>
        <plasmid evidence="2">Plasmid</plasmid>
    </source>
</reference>
<dbReference type="KEGG" id="pman:OU5_P0024"/>
<organism evidence="1 2">
    <name type="scientific">Pseudomonas mandelii JR-1</name>
    <dbReference type="NCBI Taxonomy" id="1147786"/>
    <lineage>
        <taxon>Bacteria</taxon>
        <taxon>Pseudomonadati</taxon>
        <taxon>Pseudomonadota</taxon>
        <taxon>Gammaproteobacteria</taxon>
        <taxon>Pseudomonadales</taxon>
        <taxon>Pseudomonadaceae</taxon>
        <taxon>Pseudomonas</taxon>
    </lineage>
</organism>
<geneLocation type="plasmid" evidence="2"/>
<dbReference type="RefSeq" id="WP_010465787.1">
    <property type="nucleotide sequence ID" value="NZ_CP005961.1"/>
</dbReference>
<sequence length="125" mass="14534">MHYEPVHKLTDDLQLRYSHYREIIEQRKRRLFPNGEEEGFADSLLLDRRDRPHYLAALAGISQLEIDAGLGERGITTTEHLREHIELVHQISAECRNVPASELRLYSLDLLRAMKAEMVDVRKSA</sequence>
<proteinExistence type="predicted"/>
<dbReference type="AlphaFoldDB" id="A0A024EKZ9"/>
<dbReference type="HOGENOM" id="CLU_1990753_0_0_6"/>
<gene>
    <name evidence="1" type="ORF">OU5_P0024</name>
</gene>
<dbReference type="Proteomes" id="UP000026913">
    <property type="component" value="Plasmid unnamed"/>
</dbReference>
<dbReference type="EMBL" id="CP005961">
    <property type="protein sequence ID" value="AHZ73276.1"/>
    <property type="molecule type" value="Genomic_DNA"/>
</dbReference>
<dbReference type="OrthoDB" id="6905726at2"/>
<name>A0A024EKZ9_9PSED</name>
<evidence type="ECO:0000313" key="2">
    <source>
        <dbReference type="Proteomes" id="UP000026913"/>
    </source>
</evidence>
<evidence type="ECO:0000313" key="1">
    <source>
        <dbReference type="EMBL" id="AHZ73276.1"/>
    </source>
</evidence>
<accession>A0A024EKZ9</accession>
<protein>
    <submittedName>
        <fullName evidence="1">Uncharacterized protein</fullName>
    </submittedName>
</protein>